<gene>
    <name evidence="14" type="ORF">HU200_064209</name>
</gene>
<dbReference type="InterPro" id="IPR036236">
    <property type="entry name" value="Znf_C2H2_sf"/>
</dbReference>
<dbReference type="InterPro" id="IPR003656">
    <property type="entry name" value="Znf_BED"/>
</dbReference>
<name>A0A835A3U3_9POAL</name>
<dbReference type="InterPro" id="IPR002182">
    <property type="entry name" value="NB-ARC"/>
</dbReference>
<dbReference type="GO" id="GO:0043531">
    <property type="term" value="F:ADP binding"/>
    <property type="evidence" value="ECO:0007669"/>
    <property type="project" value="InterPro"/>
</dbReference>
<keyword evidence="3" id="KW-0479">Metal-binding</keyword>
<organism evidence="14 15">
    <name type="scientific">Digitaria exilis</name>
    <dbReference type="NCBI Taxonomy" id="1010633"/>
    <lineage>
        <taxon>Eukaryota</taxon>
        <taxon>Viridiplantae</taxon>
        <taxon>Streptophyta</taxon>
        <taxon>Embryophyta</taxon>
        <taxon>Tracheophyta</taxon>
        <taxon>Spermatophyta</taxon>
        <taxon>Magnoliopsida</taxon>
        <taxon>Liliopsida</taxon>
        <taxon>Poales</taxon>
        <taxon>Poaceae</taxon>
        <taxon>PACMAD clade</taxon>
        <taxon>Panicoideae</taxon>
        <taxon>Panicodae</taxon>
        <taxon>Paniceae</taxon>
        <taxon>Anthephorinae</taxon>
        <taxon>Digitaria</taxon>
    </lineage>
</organism>
<dbReference type="Gene3D" id="3.40.50.300">
    <property type="entry name" value="P-loop containing nucleotide triphosphate hydrolases"/>
    <property type="match status" value="1"/>
</dbReference>
<keyword evidence="7" id="KW-0611">Plant defense</keyword>
<dbReference type="GO" id="GO:0051707">
    <property type="term" value="P:response to other organism"/>
    <property type="evidence" value="ECO:0007669"/>
    <property type="project" value="UniProtKB-ARBA"/>
</dbReference>
<dbReference type="GO" id="GO:0003677">
    <property type="term" value="F:DNA binding"/>
    <property type="evidence" value="ECO:0007669"/>
    <property type="project" value="InterPro"/>
</dbReference>
<evidence type="ECO:0000256" key="3">
    <source>
        <dbReference type="ARBA" id="ARBA00022723"/>
    </source>
</evidence>
<evidence type="ECO:0000313" key="15">
    <source>
        <dbReference type="Proteomes" id="UP000636709"/>
    </source>
</evidence>
<evidence type="ECO:0000256" key="4">
    <source>
        <dbReference type="ARBA" id="ARBA00022737"/>
    </source>
</evidence>
<dbReference type="InterPro" id="IPR036388">
    <property type="entry name" value="WH-like_DNA-bd_sf"/>
</dbReference>
<keyword evidence="5" id="KW-0547">Nucleotide-binding</keyword>
<dbReference type="InterPro" id="IPR058922">
    <property type="entry name" value="WHD_DRP"/>
</dbReference>
<dbReference type="GO" id="GO:0005524">
    <property type="term" value="F:ATP binding"/>
    <property type="evidence" value="ECO:0007669"/>
    <property type="project" value="UniProtKB-KW"/>
</dbReference>
<feature type="coiled-coil region" evidence="11">
    <location>
        <begin position="36"/>
        <end position="63"/>
    </location>
</feature>
<dbReference type="Pfam" id="PF25019">
    <property type="entry name" value="LRR_R13L1-DRL21"/>
    <property type="match status" value="1"/>
</dbReference>
<comment type="caution">
    <text evidence="14">The sequence shown here is derived from an EMBL/GenBank/DDBJ whole genome shotgun (WGS) entry which is preliminary data.</text>
</comment>
<feature type="domain" description="BED-type" evidence="13">
    <location>
        <begin position="171"/>
        <end position="230"/>
    </location>
</feature>
<dbReference type="Pfam" id="PF23559">
    <property type="entry name" value="WHD_DRP"/>
    <property type="match status" value="1"/>
</dbReference>
<dbReference type="InterPro" id="IPR032675">
    <property type="entry name" value="LRR_dom_sf"/>
</dbReference>
<keyword evidence="8" id="KW-0862">Zinc</keyword>
<dbReference type="EMBL" id="JACEFO010002753">
    <property type="protein sequence ID" value="KAF8649669.1"/>
    <property type="molecule type" value="Genomic_DNA"/>
</dbReference>
<dbReference type="Gene3D" id="1.10.10.10">
    <property type="entry name" value="Winged helix-like DNA-binding domain superfamily/Winged helix DNA-binding domain"/>
    <property type="match status" value="1"/>
</dbReference>
<dbReference type="Gene3D" id="1.20.5.4130">
    <property type="match status" value="1"/>
</dbReference>
<evidence type="ECO:0000256" key="5">
    <source>
        <dbReference type="ARBA" id="ARBA00022741"/>
    </source>
</evidence>
<evidence type="ECO:0000256" key="8">
    <source>
        <dbReference type="ARBA" id="ARBA00022833"/>
    </source>
</evidence>
<keyword evidence="11" id="KW-0175">Coiled coil</keyword>
<dbReference type="Pfam" id="PF00931">
    <property type="entry name" value="NB-ARC"/>
    <property type="match status" value="1"/>
</dbReference>
<reference evidence="14" key="1">
    <citation type="submission" date="2020-07" db="EMBL/GenBank/DDBJ databases">
        <title>Genome sequence and genetic diversity analysis of an under-domesticated orphan crop, white fonio (Digitaria exilis).</title>
        <authorList>
            <person name="Bennetzen J.L."/>
            <person name="Chen S."/>
            <person name="Ma X."/>
            <person name="Wang X."/>
            <person name="Yssel A.E.J."/>
            <person name="Chaluvadi S.R."/>
            <person name="Johnson M."/>
            <person name="Gangashetty P."/>
            <person name="Hamidou F."/>
            <person name="Sanogo M.D."/>
            <person name="Zwaenepoel A."/>
            <person name="Wallace J."/>
            <person name="Van De Peer Y."/>
            <person name="Van Deynze A."/>
        </authorList>
    </citation>
    <scope>NUCLEOTIDE SEQUENCE</scope>
    <source>
        <tissue evidence="14">Leaves</tissue>
    </source>
</reference>
<keyword evidence="15" id="KW-1185">Reference proteome</keyword>
<dbReference type="Pfam" id="PF18052">
    <property type="entry name" value="Rx_N"/>
    <property type="match status" value="1"/>
</dbReference>
<dbReference type="GO" id="GO:0006952">
    <property type="term" value="P:defense response"/>
    <property type="evidence" value="ECO:0007669"/>
    <property type="project" value="UniProtKB-KW"/>
</dbReference>
<dbReference type="Proteomes" id="UP000636709">
    <property type="component" value="Unassembled WGS sequence"/>
</dbReference>
<dbReference type="SUPFAM" id="SSF57667">
    <property type="entry name" value="beta-beta-alpha zinc fingers"/>
    <property type="match status" value="1"/>
</dbReference>
<feature type="region of interest" description="Disordered" evidence="12">
    <location>
        <begin position="230"/>
        <end position="249"/>
    </location>
</feature>
<dbReference type="PROSITE" id="PS50808">
    <property type="entry name" value="ZF_BED"/>
    <property type="match status" value="1"/>
</dbReference>
<dbReference type="PANTHER" id="PTHR36766">
    <property type="entry name" value="PLANT BROAD-SPECTRUM MILDEW RESISTANCE PROTEIN RPW8"/>
    <property type="match status" value="1"/>
</dbReference>
<evidence type="ECO:0000256" key="11">
    <source>
        <dbReference type="SAM" id="Coils"/>
    </source>
</evidence>
<evidence type="ECO:0000256" key="7">
    <source>
        <dbReference type="ARBA" id="ARBA00022821"/>
    </source>
</evidence>
<evidence type="ECO:0000256" key="6">
    <source>
        <dbReference type="ARBA" id="ARBA00022771"/>
    </source>
</evidence>
<proteinExistence type="inferred from homology"/>
<dbReference type="SUPFAM" id="SSF52058">
    <property type="entry name" value="L domain-like"/>
    <property type="match status" value="2"/>
</dbReference>
<keyword evidence="6 10" id="KW-0863">Zinc-finger</keyword>
<dbReference type="Gene3D" id="3.80.10.10">
    <property type="entry name" value="Ribonuclease Inhibitor"/>
    <property type="match status" value="3"/>
</dbReference>
<dbReference type="SUPFAM" id="SSF52540">
    <property type="entry name" value="P-loop containing nucleoside triphosphate hydrolases"/>
    <property type="match status" value="1"/>
</dbReference>
<dbReference type="InterPro" id="IPR027417">
    <property type="entry name" value="P-loop_NTPase"/>
</dbReference>
<evidence type="ECO:0000256" key="1">
    <source>
        <dbReference type="ARBA" id="ARBA00008894"/>
    </source>
</evidence>
<protein>
    <recommendedName>
        <fullName evidence="13">BED-type domain-containing protein</fullName>
    </recommendedName>
</protein>
<keyword evidence="9" id="KW-0067">ATP-binding</keyword>
<comment type="similarity">
    <text evidence="1">Belongs to the disease resistance NB-LRR family.</text>
</comment>
<evidence type="ECO:0000259" key="13">
    <source>
        <dbReference type="PROSITE" id="PS50808"/>
    </source>
</evidence>
<evidence type="ECO:0000256" key="2">
    <source>
        <dbReference type="ARBA" id="ARBA00022614"/>
    </source>
</evidence>
<accession>A0A835A3U3</accession>
<dbReference type="PRINTS" id="PR00364">
    <property type="entry name" value="DISEASERSIST"/>
</dbReference>
<feature type="region of interest" description="Disordered" evidence="12">
    <location>
        <begin position="148"/>
        <end position="175"/>
    </location>
</feature>
<evidence type="ECO:0000256" key="10">
    <source>
        <dbReference type="PROSITE-ProRule" id="PRU00027"/>
    </source>
</evidence>
<dbReference type="OrthoDB" id="689569at2759"/>
<dbReference type="GO" id="GO:0008270">
    <property type="term" value="F:zinc ion binding"/>
    <property type="evidence" value="ECO:0007669"/>
    <property type="project" value="UniProtKB-KW"/>
</dbReference>
<evidence type="ECO:0000256" key="12">
    <source>
        <dbReference type="SAM" id="MobiDB-lite"/>
    </source>
</evidence>
<sequence>MMEAVEATLVEGAVLWLAQTILANLLLDKLDEWLTKVGLADDIEKLKSEVEEVEAMAASVKGRSAGNRLLALRLSRLKELLYDADDLVDELDYHRLQDQVEGGTSGCATPHGTNGAEQVDGSRDNYRLQHQVEGGRIAWDIQHQGTGVNGGAQLVDGPRDNSGVPNRNGRKKRSKAWEEFSITEEDTDGKPVRAKCIHCGTHVRCETSKGTSVLHNHLKSDSCKRKRAAIEQTPNPSSADDGAQNGATILTHDSDRRKRMRSDEEILVSHVTPKRTLLILDDVWDDIDVCRWNKLLAPLRSDNAKGNMVIVTTRKLSVAKRIGTVDHINLGRLQDDDFWLFFKDCAFGDETYKEHGNLSIIGQKIANNLQGNPLAAQTAGMLLREHLTTDRWGNILKNEIWKSLQLNGGIMHALKLSYDELPYYLQQCFLYCSIFPNNYQFLSSELVCIWISQGFVKCSHSTERLEEIGQNYLTDLLNSGFFQQVGTKDPTLGDQTLYVMSALMHDFARLVSGNECAAIDSSACREVLPTIRHLSILTYSAYPEDKYGNITRNEKFEEKLQRVVNSTRKLRTLVLIGKYDHFFLQSLQGIFQKSHNLRVLQISEVYASFGYFACSLVDSTHVRYLKIGTKEHSEVFPEDLSKFYHLQVLDMGLDSYSTLPNGINNLISLRHLVASKAANSSISNIGKMTSLQELHDFNCSSFEIAQLQSLSGLAQLCVSQLENVVTREEALGAKLSEKSHLEKLHLSWDDIRSECEYGSDMSWEPSLDAVETGTSKEVLEGLEPHLNLKHLQISGYRSSTSPDWLVSTVSVTCLQTLHLEDCRELQVLPSLERLPLLTMLKLRNMWKVRQVRIPSVEELVLIEMPKLKSCFCNSARDFNSSLRVLTIKGCRVLKLIVSDPLPPSSSTRELSIARVSTLPTMEASSSAELIIGMANVQFPFGAEDSNGLTKLDDKILNTKTDQGNGRWLLPHSLRILEIDGSPEMLQPCFLEGGNCLIKLLIGHSPSLEILQLCFCTALEELIIDDCELLAALEGNFTCLRKLVLSGNSGLESLGLYSCTALEELTVESCEALTALEGNFTSLRKLDLSGSPRMKSLRLGFCTTLEHLEIYDCEVLDTLEDLGSLRGLRYVDVSSCPRLPPLERLLSQCYDLCAGLERLGTDDLSFLTTSFCKGLTSLQRLSFYVQRLSFYGCTPGKVWRLTDEQERALQLLTSLQELRFEGWSHVEDFPVGLHSLPSLKKLVFAGGLSRLLEKDLPPSLEELEIRYCSKELTDVCRMLATRRSKPKIKIDWKYVN</sequence>
<dbReference type="SMART" id="SM00614">
    <property type="entry name" value="ZnF_BED"/>
    <property type="match status" value="1"/>
</dbReference>
<dbReference type="InterPro" id="IPR056789">
    <property type="entry name" value="LRR_R13L1-DRL21"/>
</dbReference>
<keyword evidence="2" id="KW-0433">Leucine-rich repeat</keyword>
<dbReference type="InterPro" id="IPR041118">
    <property type="entry name" value="Rx_N"/>
</dbReference>
<keyword evidence="4" id="KW-0677">Repeat</keyword>
<evidence type="ECO:0000256" key="9">
    <source>
        <dbReference type="ARBA" id="ARBA00022840"/>
    </source>
</evidence>
<dbReference type="PANTHER" id="PTHR36766:SF73">
    <property type="entry name" value="NB-ARC DOMAIN-CONTAINING PROTEIN"/>
    <property type="match status" value="1"/>
</dbReference>
<evidence type="ECO:0000313" key="14">
    <source>
        <dbReference type="EMBL" id="KAF8649669.1"/>
    </source>
</evidence>